<dbReference type="InterPro" id="IPR012317">
    <property type="entry name" value="Poly(ADP-ribose)pol_cat_dom"/>
</dbReference>
<dbReference type="Gene3D" id="3.90.228.10">
    <property type="match status" value="1"/>
</dbReference>
<name>A0A178CUR2_9EURO</name>
<accession>A0A178CUR2</accession>
<dbReference type="PROSITE" id="PS51059">
    <property type="entry name" value="PARP_CATALYTIC"/>
    <property type="match status" value="1"/>
</dbReference>
<evidence type="ECO:0000256" key="3">
    <source>
        <dbReference type="ARBA" id="ARBA00023027"/>
    </source>
</evidence>
<gene>
    <name evidence="9" type="ORF">AYO20_07513</name>
</gene>
<dbReference type="RefSeq" id="XP_022498208.1">
    <property type="nucleotide sequence ID" value="XM_022645798.1"/>
</dbReference>
<dbReference type="EC" id="2.4.2.-" evidence="5"/>
<dbReference type="OrthoDB" id="2017365at2759"/>
<dbReference type="InterPro" id="IPR008893">
    <property type="entry name" value="WGR_domain"/>
</dbReference>
<comment type="catalytic activity">
    <reaction evidence="4">
        <text>NAD(+) + (ADP-D-ribosyl)n-acceptor = nicotinamide + (ADP-D-ribosyl)n+1-acceptor + H(+).</text>
        <dbReference type="EC" id="2.4.2.30"/>
    </reaction>
</comment>
<sequence length="664" mass="76211">MQRLWAPDPSGTINPAKLTQRAVGVTPLIHEDFDGLCNPPPIDAQETTNATGQDDPVTSSPLPAPSIPRPSIPLPRICSDWEGYDTFLSESERYQEYRLRFEALHIPKKHPSTARSRRISHHGYFRSQTWRGKRLHIPRDPKAGFDATVVIDRGRMSIYDVYLLRVDIMKNINSFRRHQVVYYPETETYAFYTREGRVGLEGRGRVEIESNCFATVADRFRKSFHDETYSNWTRRYEALLRCYRKYAFVELDYHKTSASLLELPAYTTINAKVNEEVKDLMEYILFGGPASSRTTSSENPSASRSWLAFTAPYEQLSSWAVFSAFKTLEYIRKHIESGNVINWMTILRLSSLYRSQIPFCCAEERPPVISSYHALFLEAKFLYCLWPQQEIAAMAKAMHCRGSLQLNKHKTLAQPLYQAYSSLRHGFRRLTDSSTTEFRQLRNYLERSCHHIHCLNVELEDIYRLFVKAQLPNPYRDWIESKQTVPDPSGSELRVLLWHGTALDSLLGILELGLQVRRPGATWTGTMFGNAIYLADASSKSAGFCKSDAWGGQGILLLCEADIGGGLLRSTTSIYNGHEIINQSCGRYRCIQGLGRTGPSRWREVDWELDPPLSGRVPLIPETRIPYGHTHSRGILGFNEYALYDPSHVLLRYLFRVKIKRRFH</sequence>
<dbReference type="Proteomes" id="UP000185904">
    <property type="component" value="Unassembled WGS sequence"/>
</dbReference>
<dbReference type="Pfam" id="PF00644">
    <property type="entry name" value="PARP"/>
    <property type="match status" value="1"/>
</dbReference>
<comment type="caution">
    <text evidence="9">The sequence shown here is derived from an EMBL/GenBank/DDBJ whole genome shotgun (WGS) entry which is preliminary data.</text>
</comment>
<dbReference type="SUPFAM" id="SSF142921">
    <property type="entry name" value="WGR domain-like"/>
    <property type="match status" value="1"/>
</dbReference>
<dbReference type="GO" id="GO:1990404">
    <property type="term" value="F:NAD+-protein mono-ADP-ribosyltransferase activity"/>
    <property type="evidence" value="ECO:0007669"/>
    <property type="project" value="TreeGrafter"/>
</dbReference>
<evidence type="ECO:0000256" key="5">
    <source>
        <dbReference type="RuleBase" id="RU362114"/>
    </source>
</evidence>
<dbReference type="Pfam" id="PF05406">
    <property type="entry name" value="WGR"/>
    <property type="match status" value="1"/>
</dbReference>
<evidence type="ECO:0000259" key="7">
    <source>
        <dbReference type="PROSITE" id="PS51059"/>
    </source>
</evidence>
<dbReference type="InterPro" id="IPR050800">
    <property type="entry name" value="ARTD/PARP"/>
</dbReference>
<dbReference type="GO" id="GO:0006302">
    <property type="term" value="P:double-strand break repair"/>
    <property type="evidence" value="ECO:0007669"/>
    <property type="project" value="TreeGrafter"/>
</dbReference>
<evidence type="ECO:0000256" key="2">
    <source>
        <dbReference type="ARBA" id="ARBA00022679"/>
    </source>
</evidence>
<feature type="domain" description="PARP catalytic" evidence="7">
    <location>
        <begin position="414"/>
        <end position="664"/>
    </location>
</feature>
<evidence type="ECO:0000256" key="1">
    <source>
        <dbReference type="ARBA" id="ARBA00022676"/>
    </source>
</evidence>
<evidence type="ECO:0000313" key="10">
    <source>
        <dbReference type="Proteomes" id="UP000185904"/>
    </source>
</evidence>
<dbReference type="InterPro" id="IPR036930">
    <property type="entry name" value="WGR_dom_sf"/>
</dbReference>
<dbReference type="GO" id="GO:0005730">
    <property type="term" value="C:nucleolus"/>
    <property type="evidence" value="ECO:0007669"/>
    <property type="project" value="TreeGrafter"/>
</dbReference>
<dbReference type="PANTHER" id="PTHR10459:SF60">
    <property type="entry name" value="POLY [ADP-RIBOSE] POLYMERASE 2"/>
    <property type="match status" value="1"/>
</dbReference>
<feature type="domain" description="WGR" evidence="8">
    <location>
        <begin position="146"/>
        <end position="246"/>
    </location>
</feature>
<dbReference type="GO" id="GO:0003950">
    <property type="term" value="F:NAD+ poly-ADP-ribosyltransferase activity"/>
    <property type="evidence" value="ECO:0007669"/>
    <property type="project" value="UniProtKB-UniRule"/>
</dbReference>
<evidence type="ECO:0000256" key="6">
    <source>
        <dbReference type="SAM" id="MobiDB-lite"/>
    </source>
</evidence>
<keyword evidence="3 5" id="KW-0520">NAD</keyword>
<dbReference type="PANTHER" id="PTHR10459">
    <property type="entry name" value="DNA LIGASE"/>
    <property type="match status" value="1"/>
</dbReference>
<dbReference type="SUPFAM" id="SSF56399">
    <property type="entry name" value="ADP-ribosylation"/>
    <property type="match status" value="1"/>
</dbReference>
<dbReference type="GO" id="GO:0070212">
    <property type="term" value="P:protein poly-ADP-ribosylation"/>
    <property type="evidence" value="ECO:0007669"/>
    <property type="project" value="TreeGrafter"/>
</dbReference>
<feature type="compositionally biased region" description="Polar residues" evidence="6">
    <location>
        <begin position="45"/>
        <end position="58"/>
    </location>
</feature>
<dbReference type="AlphaFoldDB" id="A0A178CUR2"/>
<keyword evidence="1 5" id="KW-0328">Glycosyltransferase</keyword>
<protein>
    <recommendedName>
        <fullName evidence="5">Poly [ADP-ribose] polymerase</fullName>
        <shortName evidence="5">PARP</shortName>
        <ecNumber evidence="5">2.4.2.-</ecNumber>
    </recommendedName>
</protein>
<proteinExistence type="predicted"/>
<dbReference type="PROSITE" id="PS51977">
    <property type="entry name" value="WGR"/>
    <property type="match status" value="1"/>
</dbReference>
<keyword evidence="10" id="KW-1185">Reference proteome</keyword>
<evidence type="ECO:0000256" key="4">
    <source>
        <dbReference type="ARBA" id="ARBA00033987"/>
    </source>
</evidence>
<organism evidence="9 10">
    <name type="scientific">Fonsecaea nubica</name>
    <dbReference type="NCBI Taxonomy" id="856822"/>
    <lineage>
        <taxon>Eukaryota</taxon>
        <taxon>Fungi</taxon>
        <taxon>Dikarya</taxon>
        <taxon>Ascomycota</taxon>
        <taxon>Pezizomycotina</taxon>
        <taxon>Eurotiomycetes</taxon>
        <taxon>Chaetothyriomycetidae</taxon>
        <taxon>Chaetothyriales</taxon>
        <taxon>Herpotrichiellaceae</taxon>
        <taxon>Fonsecaea</taxon>
    </lineage>
</organism>
<reference evidence="9 10" key="1">
    <citation type="submission" date="2016-03" db="EMBL/GenBank/DDBJ databases">
        <title>The draft genome sequence of Fonsecaea nubica causative agent of cutaneous subcutaneous infection in human host.</title>
        <authorList>
            <person name="Costa F."/>
            <person name="Sybren D.H."/>
            <person name="Raittz R.T."/>
            <person name="Weiss V.A."/>
            <person name="Leao A.C."/>
            <person name="Gomes R."/>
            <person name="De Souza E.M."/>
            <person name="Pedrosa F.O."/>
            <person name="Steffens M.B."/>
            <person name="Bombassaro A."/>
            <person name="Tadra-Sfeir M.Z."/>
            <person name="Moreno L.F."/>
            <person name="Najafzadeh M.J."/>
            <person name="Felipe M.S."/>
            <person name="Teixeira M."/>
            <person name="Sun J."/>
            <person name="Xi L."/>
            <person name="Castro M.A."/>
            <person name="Vicente V.A."/>
        </authorList>
    </citation>
    <scope>NUCLEOTIDE SEQUENCE [LARGE SCALE GENOMIC DNA]</scope>
    <source>
        <strain evidence="9 10">CBS 269.64</strain>
    </source>
</reference>
<evidence type="ECO:0000259" key="8">
    <source>
        <dbReference type="PROSITE" id="PS51977"/>
    </source>
</evidence>
<evidence type="ECO:0000313" key="9">
    <source>
        <dbReference type="EMBL" id="OAL33196.1"/>
    </source>
</evidence>
<feature type="region of interest" description="Disordered" evidence="6">
    <location>
        <begin position="34"/>
        <end position="69"/>
    </location>
</feature>
<dbReference type="GeneID" id="34590924"/>
<dbReference type="EMBL" id="LVCJ01000053">
    <property type="protein sequence ID" value="OAL33196.1"/>
    <property type="molecule type" value="Genomic_DNA"/>
</dbReference>
<keyword evidence="2 5" id="KW-0808">Transferase</keyword>